<comment type="pathway">
    <text evidence="7">Cofactor biosynthesis; tetrahydrofolate biosynthesis; 4-aminobenzoate from chorismate: step 2/2.</text>
</comment>
<dbReference type="RefSeq" id="WP_105931051.1">
    <property type="nucleotide sequence ID" value="NZ_PVNO01000025.1"/>
</dbReference>
<protein>
    <recommendedName>
        <fullName evidence="8 10">Aminodeoxychorismate lyase</fullName>
        <ecNumber evidence="8 10">4.1.3.38</ecNumber>
    </recommendedName>
</protein>
<dbReference type="NCBIfam" id="TIGR03461">
    <property type="entry name" value="pabC_Proteo"/>
    <property type="match status" value="1"/>
</dbReference>
<comment type="catalytic activity">
    <reaction evidence="9">
        <text>4-amino-4-deoxychorismate = 4-aminobenzoate + pyruvate + H(+)</text>
        <dbReference type="Rhea" id="RHEA:16201"/>
        <dbReference type="ChEBI" id="CHEBI:15361"/>
        <dbReference type="ChEBI" id="CHEBI:15378"/>
        <dbReference type="ChEBI" id="CHEBI:17836"/>
        <dbReference type="ChEBI" id="CHEBI:58406"/>
        <dbReference type="EC" id="4.1.3.38"/>
    </reaction>
</comment>
<dbReference type="PANTHER" id="PTHR42743:SF2">
    <property type="entry name" value="AMINODEOXYCHORISMATE LYASE"/>
    <property type="match status" value="1"/>
</dbReference>
<organism evidence="11 12">
    <name type="scientific">Alteromonas gracilis</name>
    <dbReference type="NCBI Taxonomy" id="1479524"/>
    <lineage>
        <taxon>Bacteria</taxon>
        <taxon>Pseudomonadati</taxon>
        <taxon>Pseudomonadota</taxon>
        <taxon>Gammaproteobacteria</taxon>
        <taxon>Alteromonadales</taxon>
        <taxon>Alteromonadaceae</taxon>
        <taxon>Alteromonas/Salinimonas group</taxon>
        <taxon>Alteromonas</taxon>
    </lineage>
</organism>
<keyword evidence="5" id="KW-0289">Folate biosynthesis</keyword>
<evidence type="ECO:0000256" key="5">
    <source>
        <dbReference type="ARBA" id="ARBA00022909"/>
    </source>
</evidence>
<dbReference type="PANTHER" id="PTHR42743">
    <property type="entry name" value="AMINO-ACID AMINOTRANSFERASE"/>
    <property type="match status" value="1"/>
</dbReference>
<dbReference type="InterPro" id="IPR050571">
    <property type="entry name" value="Class-IV_PLP-Dep_Aminotrnsfr"/>
</dbReference>
<keyword evidence="12" id="KW-1185">Reference proteome</keyword>
<evidence type="ECO:0000256" key="3">
    <source>
        <dbReference type="ARBA" id="ARBA00011738"/>
    </source>
</evidence>
<sequence>MIIIPNATPISSSDRAFNYGDGVFTTLLVHRNKAELKPYHLSRLKHDAAAIKLDIDIKALDVAISEHIDHIATSSCNDLESKYVLKVHISGGQAGRGYARSEDSVVQVRFSQHPFPGHYDAMLRKGLSVICAQTRLAIQPLLAGVKHMNRLEQVLIKHEVNEAGADDAIVCDTQDNVIEASAGNLFFFYNDAWYTPSLKGSGVNGVVRQYLIDSLLNDNHELHVGEYQLSHLQSASAVVMTNALMGVMPVRELRMPDFSMVSFDVKNKAIEVLQQRLNDGKR</sequence>
<dbReference type="Gene3D" id="3.20.10.10">
    <property type="entry name" value="D-amino Acid Aminotransferase, subunit A, domain 2"/>
    <property type="match status" value="1"/>
</dbReference>
<comment type="subunit">
    <text evidence="3">Homodimer.</text>
</comment>
<dbReference type="InterPro" id="IPR043132">
    <property type="entry name" value="BCAT-like_C"/>
</dbReference>
<dbReference type="Pfam" id="PF01063">
    <property type="entry name" value="Aminotran_4"/>
    <property type="match status" value="1"/>
</dbReference>
<evidence type="ECO:0000313" key="11">
    <source>
        <dbReference type="EMBL" id="PRO68823.1"/>
    </source>
</evidence>
<dbReference type="SUPFAM" id="SSF56752">
    <property type="entry name" value="D-aminoacid aminotransferase-like PLP-dependent enzymes"/>
    <property type="match status" value="1"/>
</dbReference>
<dbReference type="InterPro" id="IPR043131">
    <property type="entry name" value="BCAT-like_N"/>
</dbReference>
<dbReference type="Gene3D" id="3.30.470.10">
    <property type="match status" value="1"/>
</dbReference>
<comment type="caution">
    <text evidence="11">The sequence shown here is derived from an EMBL/GenBank/DDBJ whole genome shotgun (WGS) entry which is preliminary data.</text>
</comment>
<keyword evidence="4" id="KW-0663">Pyridoxal phosphate</keyword>
<dbReference type="EC" id="4.1.3.38" evidence="8 10"/>
<comment type="similarity">
    <text evidence="2">Belongs to the class-IV pyridoxal-phosphate-dependent aminotransferase family.</text>
</comment>
<gene>
    <name evidence="11" type="primary">pabC</name>
    <name evidence="11" type="ORF">C6Y39_09650</name>
</gene>
<keyword evidence="6 11" id="KW-0456">Lyase</keyword>
<evidence type="ECO:0000256" key="1">
    <source>
        <dbReference type="ARBA" id="ARBA00001933"/>
    </source>
</evidence>
<dbReference type="InterPro" id="IPR036038">
    <property type="entry name" value="Aminotransferase-like"/>
</dbReference>
<dbReference type="InterPro" id="IPR001544">
    <property type="entry name" value="Aminotrans_IV"/>
</dbReference>
<evidence type="ECO:0000256" key="4">
    <source>
        <dbReference type="ARBA" id="ARBA00022898"/>
    </source>
</evidence>
<proteinExistence type="inferred from homology"/>
<evidence type="ECO:0000313" key="12">
    <source>
        <dbReference type="Proteomes" id="UP000239539"/>
    </source>
</evidence>
<evidence type="ECO:0000256" key="9">
    <source>
        <dbReference type="ARBA" id="ARBA00049529"/>
    </source>
</evidence>
<dbReference type="Proteomes" id="UP000239539">
    <property type="component" value="Unassembled WGS sequence"/>
</dbReference>
<evidence type="ECO:0000256" key="6">
    <source>
        <dbReference type="ARBA" id="ARBA00023239"/>
    </source>
</evidence>
<evidence type="ECO:0000256" key="10">
    <source>
        <dbReference type="NCBIfam" id="TIGR03461"/>
    </source>
</evidence>
<dbReference type="InterPro" id="IPR017824">
    <property type="entry name" value="Aminodeoxychorismate_lyase_IV"/>
</dbReference>
<evidence type="ECO:0000256" key="7">
    <source>
        <dbReference type="ARBA" id="ARBA00035633"/>
    </source>
</evidence>
<evidence type="ECO:0000256" key="8">
    <source>
        <dbReference type="ARBA" id="ARBA00035676"/>
    </source>
</evidence>
<dbReference type="EMBL" id="PVNO01000025">
    <property type="protein sequence ID" value="PRO68823.1"/>
    <property type="molecule type" value="Genomic_DNA"/>
</dbReference>
<name>A0ABX5CPA0_9ALTE</name>
<dbReference type="GO" id="GO:0016829">
    <property type="term" value="F:lyase activity"/>
    <property type="evidence" value="ECO:0007669"/>
    <property type="project" value="UniProtKB-KW"/>
</dbReference>
<evidence type="ECO:0000256" key="2">
    <source>
        <dbReference type="ARBA" id="ARBA00009320"/>
    </source>
</evidence>
<accession>A0ABX5CPA0</accession>
<reference evidence="12" key="1">
    <citation type="journal article" date="2020" name="Int. J. Syst. Evol. Microbiol.">
        <title>Alteromonas alba sp. nov., a marine bacterium isolated from the seawater of the West Pacific Ocean.</title>
        <authorList>
            <person name="Sun C."/>
            <person name="Wu Y.-H."/>
            <person name="Xamxidin M."/>
            <person name="Cheng H."/>
            <person name="Xu X.-W."/>
        </authorList>
    </citation>
    <scope>NUCLEOTIDE SEQUENCE [LARGE SCALE GENOMIC DNA]</scope>
    <source>
        <strain evidence="12">9a2</strain>
    </source>
</reference>
<comment type="cofactor">
    <cofactor evidence="1">
        <name>pyridoxal 5'-phosphate</name>
        <dbReference type="ChEBI" id="CHEBI:597326"/>
    </cofactor>
</comment>